<organism evidence="2 3">
    <name type="scientific">Polynucleobacter tropicus</name>
    <dbReference type="NCBI Taxonomy" id="1743174"/>
    <lineage>
        <taxon>Bacteria</taxon>
        <taxon>Pseudomonadati</taxon>
        <taxon>Pseudomonadota</taxon>
        <taxon>Betaproteobacteria</taxon>
        <taxon>Burkholderiales</taxon>
        <taxon>Burkholderiaceae</taxon>
        <taxon>Polynucleobacter</taxon>
    </lineage>
</organism>
<evidence type="ECO:0000256" key="1">
    <source>
        <dbReference type="SAM" id="Phobius"/>
    </source>
</evidence>
<feature type="transmembrane region" description="Helical" evidence="1">
    <location>
        <begin position="191"/>
        <end position="216"/>
    </location>
</feature>
<dbReference type="EMBL" id="CP028942">
    <property type="protein sequence ID" value="QKM64221.1"/>
    <property type="molecule type" value="Genomic_DNA"/>
</dbReference>
<keyword evidence="1" id="KW-0812">Transmembrane</keyword>
<feature type="transmembrane region" description="Helical" evidence="1">
    <location>
        <begin position="75"/>
        <end position="101"/>
    </location>
</feature>
<feature type="transmembrane region" description="Helical" evidence="1">
    <location>
        <begin position="347"/>
        <end position="368"/>
    </location>
</feature>
<accession>A0A6M9PV96</accession>
<keyword evidence="1" id="KW-0472">Membrane</keyword>
<feature type="transmembrane region" description="Helical" evidence="1">
    <location>
        <begin position="314"/>
        <end position="335"/>
    </location>
</feature>
<dbReference type="KEGG" id="ptrp:DCO17_02630"/>
<feature type="transmembrane region" description="Helical" evidence="1">
    <location>
        <begin position="31"/>
        <end position="54"/>
    </location>
</feature>
<feature type="transmembrane region" description="Helical" evidence="1">
    <location>
        <begin position="164"/>
        <end position="185"/>
    </location>
</feature>
<feature type="transmembrane region" description="Helical" evidence="1">
    <location>
        <begin position="265"/>
        <end position="285"/>
    </location>
</feature>
<feature type="transmembrane region" description="Helical" evidence="1">
    <location>
        <begin position="113"/>
        <end position="136"/>
    </location>
</feature>
<evidence type="ECO:0000313" key="2">
    <source>
        <dbReference type="EMBL" id="QKM64221.1"/>
    </source>
</evidence>
<feature type="transmembrane region" description="Helical" evidence="1">
    <location>
        <begin position="413"/>
        <end position="436"/>
    </location>
</feature>
<feature type="transmembrane region" description="Helical" evidence="1">
    <location>
        <begin position="448"/>
        <end position="469"/>
    </location>
</feature>
<sequence>MLKHLIFILSFFWGALARAHSFDERYDLPIPLEFFLVGGGAVVAATFLMIVIAVKSWPTSWHISGSSVLVFGERMSATILFLGQLVSITLLFLVIAAGFWGPGNPLLNLAPNFIWITWWLGTSLFIALFGNIWPIINPWSALYDLLAWIGQRLGLQLKTPSPMLVFPNYLGLFWVTACLLAWSWMEVVYPIAFVPAKVASIGLIWTLLSLIGVYLFGRDVWLKRGDVFSVYFEMLGQFGIFYFQTSDRSLRIRMPGAGILLNANYWRNTPGVMAFIIAMLAIVLFDGLHGSEGWGYFISLVQHLGLSRISSSSYAMGTIGLLLVWLVFMGLFYGSCWISSCYANVSVGQLSHFFATALIPIAVAYLIAHNFSSLMIQGQSIIFLMSDPLGLGWDIFSTANFRPNIGVIDAKFTWYMAVFAIVVGHIIALVLNHLLAMRLVGSSQKATWVTLPQAVLMIMFTMLSLVIIAEPMTTSEFNPIEICFSNDAS</sequence>
<gene>
    <name evidence="2" type="ORF">DCO17_02630</name>
</gene>
<evidence type="ECO:0000313" key="3">
    <source>
        <dbReference type="Proteomes" id="UP000503312"/>
    </source>
</evidence>
<keyword evidence="3" id="KW-1185">Reference proteome</keyword>
<keyword evidence="1" id="KW-1133">Transmembrane helix</keyword>
<feature type="transmembrane region" description="Helical" evidence="1">
    <location>
        <begin position="228"/>
        <end position="245"/>
    </location>
</feature>
<dbReference type="AlphaFoldDB" id="A0A6M9PV96"/>
<protein>
    <submittedName>
        <fullName evidence="2">Uncharacterized protein</fullName>
    </submittedName>
</protein>
<reference evidence="2 3" key="1">
    <citation type="submission" date="2018-04" db="EMBL/GenBank/DDBJ databases">
        <title>Polynucleobacter sp. UH21B genome.</title>
        <authorList>
            <person name="Hahn M.W."/>
        </authorList>
    </citation>
    <scope>NUCLEOTIDE SEQUENCE [LARGE SCALE GENOMIC DNA]</scope>
    <source>
        <strain evidence="2 3">MWH-UH21B</strain>
    </source>
</reference>
<name>A0A6M9PV96_9BURK</name>
<dbReference type="Proteomes" id="UP000503312">
    <property type="component" value="Chromosome"/>
</dbReference>
<proteinExistence type="predicted"/>
<dbReference type="RefSeq" id="WP_173955263.1">
    <property type="nucleotide sequence ID" value="NZ_CP028942.1"/>
</dbReference>